<dbReference type="Proteomes" id="UP000326344">
    <property type="component" value="Unassembled WGS sequence"/>
</dbReference>
<accession>A0A5N1J332</accession>
<name>A0A5N1J332_9BACT</name>
<evidence type="ECO:0000313" key="2">
    <source>
        <dbReference type="EMBL" id="KAA9341148.1"/>
    </source>
</evidence>
<protein>
    <submittedName>
        <fullName evidence="2">Uncharacterized protein</fullName>
    </submittedName>
</protein>
<feature type="transmembrane region" description="Helical" evidence="1">
    <location>
        <begin position="34"/>
        <end position="62"/>
    </location>
</feature>
<organism evidence="2 3">
    <name type="scientific">Larkinella humicola</name>
    <dbReference type="NCBI Taxonomy" id="2607654"/>
    <lineage>
        <taxon>Bacteria</taxon>
        <taxon>Pseudomonadati</taxon>
        <taxon>Bacteroidota</taxon>
        <taxon>Cytophagia</taxon>
        <taxon>Cytophagales</taxon>
        <taxon>Spirosomataceae</taxon>
        <taxon>Larkinella</taxon>
    </lineage>
</organism>
<dbReference type="RefSeq" id="WP_150881556.1">
    <property type="nucleotide sequence ID" value="NZ_VTWS01000013.1"/>
</dbReference>
<keyword evidence="3" id="KW-1185">Reference proteome</keyword>
<sequence length="74" mass="8377">MTTKTRRVVPKQRPASIAYKIKQLGLAFKEGWSWIIYPILLIICMLIFNIDTVTIGSILTGLTKLAGKYLLKPK</sequence>
<evidence type="ECO:0000256" key="1">
    <source>
        <dbReference type="SAM" id="Phobius"/>
    </source>
</evidence>
<reference evidence="2 3" key="1">
    <citation type="submission" date="2019-09" db="EMBL/GenBank/DDBJ databases">
        <title>Genome Sequence of Larkinella sp MA1.</title>
        <authorList>
            <person name="Srinivasan S."/>
        </authorList>
    </citation>
    <scope>NUCLEOTIDE SEQUENCE [LARGE SCALE GENOMIC DNA]</scope>
    <source>
        <strain evidence="2 3">MA1</strain>
    </source>
</reference>
<dbReference type="EMBL" id="VTWS01000013">
    <property type="protein sequence ID" value="KAA9341148.1"/>
    <property type="molecule type" value="Genomic_DNA"/>
</dbReference>
<evidence type="ECO:0000313" key="3">
    <source>
        <dbReference type="Proteomes" id="UP000326344"/>
    </source>
</evidence>
<dbReference type="AlphaFoldDB" id="A0A5N1J332"/>
<keyword evidence="1" id="KW-0472">Membrane</keyword>
<gene>
    <name evidence="2" type="ORF">F0P93_30400</name>
</gene>
<keyword evidence="1" id="KW-1133">Transmembrane helix</keyword>
<keyword evidence="1" id="KW-0812">Transmembrane</keyword>
<comment type="caution">
    <text evidence="2">The sequence shown here is derived from an EMBL/GenBank/DDBJ whole genome shotgun (WGS) entry which is preliminary data.</text>
</comment>
<proteinExistence type="predicted"/>